<keyword evidence="3" id="KW-1185">Reference proteome</keyword>
<sequence>MPTEPDPRPRRHEYPHALRVICVQKHLRGNGYGTIAKMLNVSKSSVRNIVLYYKKHGHSVLTPRTGRPRRTDVRMVRRILRVVEANRFICGYFSCIRGKTDIAEYNPGQDSADRLTRSFSSEEPYLSRIHKKKRLAYAKKYKDMTADAWENVLFTVVEMHGKSGYVSVWRRTQEAFNPKCALPTFKSSRKSVMNWSSICEYYRYILRSEIPITKALNGLPDATLLVHNNAPAHSAKIIQKCLKELNLKTLGHPPQSPDLNPIENIWAILKWELNKAPRNSVDELIKDLPRLGSQIKDEKTIRTMPMRLDAIKKARGGHTKY</sequence>
<reference evidence="3" key="1">
    <citation type="submission" date="2017-03" db="EMBL/GenBank/DDBJ databases">
        <title>Phytopthora megakarya and P. palmivora, two closely related causual agents of cacao black pod achieved similar genome size and gene model numbers by different mechanisms.</title>
        <authorList>
            <person name="Ali S."/>
            <person name="Shao J."/>
            <person name="Larry D.J."/>
            <person name="Kronmiller B."/>
            <person name="Shen D."/>
            <person name="Strem M.D."/>
            <person name="Melnick R.L."/>
            <person name="Guiltinan M.J."/>
            <person name="Tyler B.M."/>
            <person name="Meinhardt L.W."/>
            <person name="Bailey B.A."/>
        </authorList>
    </citation>
    <scope>NUCLEOTIDE SEQUENCE [LARGE SCALE GENOMIC DNA]</scope>
    <source>
        <strain evidence="3">zdho120</strain>
    </source>
</reference>
<dbReference type="AlphaFoldDB" id="A0A225W2S3"/>
<evidence type="ECO:0000313" key="3">
    <source>
        <dbReference type="Proteomes" id="UP000198211"/>
    </source>
</evidence>
<dbReference type="InterPro" id="IPR009057">
    <property type="entry name" value="Homeodomain-like_sf"/>
</dbReference>
<dbReference type="PANTHER" id="PTHR23022:SF135">
    <property type="entry name" value="SI:DKEY-77F5.3"/>
    <property type="match status" value="1"/>
</dbReference>
<evidence type="ECO:0000313" key="2">
    <source>
        <dbReference type="EMBL" id="OWZ11875.1"/>
    </source>
</evidence>
<name>A0A225W2S3_9STRA</name>
<dbReference type="InterPro" id="IPR036388">
    <property type="entry name" value="WH-like_DNA-bd_sf"/>
</dbReference>
<comment type="caution">
    <text evidence="2">The sequence shown here is derived from an EMBL/GenBank/DDBJ whole genome shotgun (WGS) entry which is preliminary data.</text>
</comment>
<gene>
    <name evidence="2" type="ORF">PHMEG_00015041</name>
</gene>
<dbReference type="InterPro" id="IPR036397">
    <property type="entry name" value="RNaseH_sf"/>
</dbReference>
<dbReference type="PANTHER" id="PTHR23022">
    <property type="entry name" value="TRANSPOSABLE ELEMENT-RELATED"/>
    <property type="match status" value="1"/>
</dbReference>
<dbReference type="SUPFAM" id="SSF46689">
    <property type="entry name" value="Homeodomain-like"/>
    <property type="match status" value="1"/>
</dbReference>
<dbReference type="InterPro" id="IPR038717">
    <property type="entry name" value="Tc1-like_DDE_dom"/>
</dbReference>
<protein>
    <submittedName>
        <fullName evidence="2">Transposase</fullName>
    </submittedName>
</protein>
<proteinExistence type="predicted"/>
<dbReference type="Pfam" id="PF13358">
    <property type="entry name" value="DDE_3"/>
    <property type="match status" value="1"/>
</dbReference>
<dbReference type="Gene3D" id="3.30.420.10">
    <property type="entry name" value="Ribonuclease H-like superfamily/Ribonuclease H"/>
    <property type="match status" value="1"/>
</dbReference>
<feature type="domain" description="Tc1-like transposase DDE" evidence="1">
    <location>
        <begin position="222"/>
        <end position="284"/>
    </location>
</feature>
<dbReference type="STRING" id="4795.A0A225W2S3"/>
<dbReference type="OrthoDB" id="115694at2759"/>
<dbReference type="Proteomes" id="UP000198211">
    <property type="component" value="Unassembled WGS sequence"/>
</dbReference>
<evidence type="ECO:0000259" key="1">
    <source>
        <dbReference type="Pfam" id="PF13358"/>
    </source>
</evidence>
<dbReference type="GO" id="GO:0003676">
    <property type="term" value="F:nucleic acid binding"/>
    <property type="evidence" value="ECO:0007669"/>
    <property type="project" value="InterPro"/>
</dbReference>
<organism evidence="2 3">
    <name type="scientific">Phytophthora megakarya</name>
    <dbReference type="NCBI Taxonomy" id="4795"/>
    <lineage>
        <taxon>Eukaryota</taxon>
        <taxon>Sar</taxon>
        <taxon>Stramenopiles</taxon>
        <taxon>Oomycota</taxon>
        <taxon>Peronosporomycetes</taxon>
        <taxon>Peronosporales</taxon>
        <taxon>Peronosporaceae</taxon>
        <taxon>Phytophthora</taxon>
    </lineage>
</organism>
<accession>A0A225W2S3</accession>
<dbReference type="InterPro" id="IPR052338">
    <property type="entry name" value="Transposase_5"/>
</dbReference>
<dbReference type="Gene3D" id="1.10.10.10">
    <property type="entry name" value="Winged helix-like DNA-binding domain superfamily/Winged helix DNA-binding domain"/>
    <property type="match status" value="1"/>
</dbReference>
<dbReference type="EMBL" id="NBNE01002003">
    <property type="protein sequence ID" value="OWZ11875.1"/>
    <property type="molecule type" value="Genomic_DNA"/>
</dbReference>